<dbReference type="EMBL" id="WBNP01003517">
    <property type="protein sequence ID" value="NXP91155.1"/>
    <property type="molecule type" value="Genomic_DNA"/>
</dbReference>
<dbReference type="InterPro" id="IPR017943">
    <property type="entry name" value="Bactericidal_perm-incr_a/b_dom"/>
</dbReference>
<gene>
    <name evidence="2" type="primary">Pltp</name>
    <name evidence="2" type="ORF">PASAMO_R00573</name>
</gene>
<protein>
    <submittedName>
        <fullName evidence="2">PLTP protein</fullName>
    </submittedName>
</protein>
<sequence>RKVYEFLSTFIVTGMRFLLSQQICPSLEHASLVLLNSLLDTVPVRNYVDEHIGIDYSLLRDPSITTDTLELDFKGMFFPRVREDQELENHAVEPVIKETERMVYVAFSEYFFDSAMHSYFQAGVLTIELQGEKVPKDLEVLLRATFFGTIFMLSPSVDAPLRLVLQVSAPPRCTIKPSGTSVSVSAFLNISLVPPDRPPVQLSSMAMETKLSAKVFLQGKALRVQLDLRRYGWGPMGVWGGSPPPSTHNCFLLCRFRIYSKQSALESLALFSLQAPLKTLLQLTIMPIINERTKKGVQIPLPEGMDFTREVVTNHAGFLTVGADLHFSKGLREVIEKYRPVPTAAAYSSSQPAEPSLDPSSL</sequence>
<evidence type="ECO:0000313" key="2">
    <source>
        <dbReference type="EMBL" id="NXP91155.1"/>
    </source>
</evidence>
<feature type="domain" description="Lipid-binding serum glycoprotein C-terminal" evidence="1">
    <location>
        <begin position="97"/>
        <end position="323"/>
    </location>
</feature>
<dbReference type="Pfam" id="PF02886">
    <property type="entry name" value="LBP_BPI_CETP_C"/>
    <property type="match status" value="2"/>
</dbReference>
<dbReference type="InterPro" id="IPR001124">
    <property type="entry name" value="Lipid-bd_serum_glycop_C"/>
</dbReference>
<dbReference type="GO" id="GO:0034375">
    <property type="term" value="P:high-density lipoprotein particle remodeling"/>
    <property type="evidence" value="ECO:0007669"/>
    <property type="project" value="TreeGrafter"/>
</dbReference>
<evidence type="ECO:0000313" key="3">
    <source>
        <dbReference type="Proteomes" id="UP000625584"/>
    </source>
</evidence>
<reference evidence="2" key="1">
    <citation type="submission" date="2019-09" db="EMBL/GenBank/DDBJ databases">
        <title>Bird 10,000 Genomes (B10K) Project - Family phase.</title>
        <authorList>
            <person name="Zhang G."/>
        </authorList>
    </citation>
    <scope>NUCLEOTIDE SEQUENCE</scope>
    <source>
        <strain evidence="2">OUT-0017</strain>
        <tissue evidence="2">Muscle</tissue>
    </source>
</reference>
<dbReference type="Proteomes" id="UP000625584">
    <property type="component" value="Unassembled WGS sequence"/>
</dbReference>
<feature type="non-terminal residue" evidence="2">
    <location>
        <position position="362"/>
    </location>
</feature>
<dbReference type="InterPro" id="IPR032942">
    <property type="entry name" value="BPI/LBP/Plunc"/>
</dbReference>
<dbReference type="PANTHER" id="PTHR10504:SF16">
    <property type="entry name" value="PHOSPHOLIPID TRANSFER PROTEIN"/>
    <property type="match status" value="1"/>
</dbReference>
<keyword evidence="3" id="KW-1185">Reference proteome</keyword>
<accession>A0A852DA12</accession>
<dbReference type="Gene3D" id="3.15.20.10">
    <property type="entry name" value="Bactericidal permeability-increasing protein, domain 2"/>
    <property type="match status" value="1"/>
</dbReference>
<proteinExistence type="predicted"/>
<dbReference type="GO" id="GO:0005615">
    <property type="term" value="C:extracellular space"/>
    <property type="evidence" value="ECO:0007669"/>
    <property type="project" value="TreeGrafter"/>
</dbReference>
<dbReference type="GO" id="GO:0120017">
    <property type="term" value="F:ceramide transfer activity"/>
    <property type="evidence" value="ECO:0007669"/>
    <property type="project" value="TreeGrafter"/>
</dbReference>
<dbReference type="PANTHER" id="PTHR10504">
    <property type="entry name" value="BACTERICIDAL PERMEABILITY-INCREASING BPI PROTEIN-RELATED"/>
    <property type="match status" value="1"/>
</dbReference>
<dbReference type="GO" id="GO:0035627">
    <property type="term" value="P:ceramide transport"/>
    <property type="evidence" value="ECO:0007669"/>
    <property type="project" value="TreeGrafter"/>
</dbReference>
<dbReference type="SUPFAM" id="SSF55394">
    <property type="entry name" value="Bactericidal permeability-increasing protein, BPI"/>
    <property type="match status" value="3"/>
</dbReference>
<evidence type="ECO:0000259" key="1">
    <source>
        <dbReference type="SMART" id="SM00329"/>
    </source>
</evidence>
<dbReference type="FunFam" id="3.15.20.10:FF:000001">
    <property type="entry name" value="Phospholipid transfer protein"/>
    <property type="match status" value="1"/>
</dbReference>
<dbReference type="GO" id="GO:0008289">
    <property type="term" value="F:lipid binding"/>
    <property type="evidence" value="ECO:0007669"/>
    <property type="project" value="InterPro"/>
</dbReference>
<dbReference type="GO" id="GO:1990050">
    <property type="term" value="F:phosphatidic acid transfer activity"/>
    <property type="evidence" value="ECO:0007669"/>
    <property type="project" value="TreeGrafter"/>
</dbReference>
<organism evidence="2 3">
    <name type="scientific">Passerina amoena</name>
    <name type="common">Lazuli bunting</name>
    <dbReference type="NCBI Taxonomy" id="142471"/>
    <lineage>
        <taxon>Eukaryota</taxon>
        <taxon>Metazoa</taxon>
        <taxon>Chordata</taxon>
        <taxon>Craniata</taxon>
        <taxon>Vertebrata</taxon>
        <taxon>Euteleostomi</taxon>
        <taxon>Archelosauria</taxon>
        <taxon>Archosauria</taxon>
        <taxon>Dinosauria</taxon>
        <taxon>Saurischia</taxon>
        <taxon>Theropoda</taxon>
        <taxon>Coelurosauria</taxon>
        <taxon>Aves</taxon>
        <taxon>Neognathae</taxon>
        <taxon>Neoaves</taxon>
        <taxon>Telluraves</taxon>
        <taxon>Australaves</taxon>
        <taxon>Passeriformes</taxon>
        <taxon>Cardinalidae</taxon>
        <taxon>Passerina</taxon>
    </lineage>
</organism>
<name>A0A852DA12_PASAF</name>
<dbReference type="SMART" id="SM00329">
    <property type="entry name" value="BPI2"/>
    <property type="match status" value="1"/>
</dbReference>
<dbReference type="GO" id="GO:1904121">
    <property type="term" value="F:phosphatidylethanolamine transfer activity"/>
    <property type="evidence" value="ECO:0007669"/>
    <property type="project" value="TreeGrafter"/>
</dbReference>
<feature type="non-terminal residue" evidence="2">
    <location>
        <position position="1"/>
    </location>
</feature>
<comment type="caution">
    <text evidence="2">The sequence shown here is derived from an EMBL/GenBank/DDBJ whole genome shotgun (WGS) entry which is preliminary data.</text>
</comment>
<dbReference type="AlphaFoldDB" id="A0A852DA12"/>